<organism evidence="2 3">
    <name type="scientific">Gallaecimonas pentaromativorans</name>
    <dbReference type="NCBI Taxonomy" id="584787"/>
    <lineage>
        <taxon>Bacteria</taxon>
        <taxon>Pseudomonadati</taxon>
        <taxon>Pseudomonadota</taxon>
        <taxon>Gammaproteobacteria</taxon>
        <taxon>Enterobacterales</taxon>
        <taxon>Gallaecimonadaceae</taxon>
        <taxon>Gallaecimonas</taxon>
    </lineage>
</organism>
<gene>
    <name evidence="2" type="ORF">EDC28_106282</name>
</gene>
<evidence type="ECO:0000313" key="2">
    <source>
        <dbReference type="EMBL" id="ROQ25032.1"/>
    </source>
</evidence>
<dbReference type="InterPro" id="IPR038158">
    <property type="entry name" value="H-NOX_domain_sf"/>
</dbReference>
<dbReference type="STRING" id="584787.GCA_001247655_03922"/>
<dbReference type="Gene3D" id="3.90.1520.10">
    <property type="entry name" value="H-NOX domain"/>
    <property type="match status" value="1"/>
</dbReference>
<reference evidence="2 3" key="1">
    <citation type="submission" date="2018-11" db="EMBL/GenBank/DDBJ databases">
        <title>Genomic Encyclopedia of Type Strains, Phase IV (KMG-IV): sequencing the most valuable type-strain genomes for metagenomic binning, comparative biology and taxonomic classification.</title>
        <authorList>
            <person name="Goeker M."/>
        </authorList>
    </citation>
    <scope>NUCLEOTIDE SEQUENCE [LARGE SCALE GENOMIC DNA]</scope>
    <source>
        <strain evidence="2 3">DSM 21945</strain>
    </source>
</reference>
<evidence type="ECO:0000313" key="3">
    <source>
        <dbReference type="Proteomes" id="UP000268033"/>
    </source>
</evidence>
<dbReference type="EMBL" id="RJUL01000006">
    <property type="protein sequence ID" value="ROQ25032.1"/>
    <property type="molecule type" value="Genomic_DNA"/>
</dbReference>
<dbReference type="SUPFAM" id="SSF111126">
    <property type="entry name" value="Ligand-binding domain in the NO signalling and Golgi transport"/>
    <property type="match status" value="1"/>
</dbReference>
<sequence length="187" mass="21543">MLGYIQYVLVNSVRELGGEEALVAVAEKAGLKALPSFRIDTDYDNAQCLALIKATGEHFGLDDKALFALYAERFIKASRQQFPLFYDMAESAYDFLRRQPRIHQTLASSVVDHSTKKAVASKFELIEDEGRFWVNYRSENALCGLYEALFYRLLEHYGETGRLEHRRCVHRGDELCQFELFFDGKRP</sequence>
<dbReference type="InterPro" id="IPR024096">
    <property type="entry name" value="NO_sig/Golgi_transp_ligand-bd"/>
</dbReference>
<dbReference type="InterPro" id="IPR011644">
    <property type="entry name" value="Heme_NO-bd"/>
</dbReference>
<feature type="domain" description="Heme NO-binding" evidence="1">
    <location>
        <begin position="3"/>
        <end position="162"/>
    </location>
</feature>
<accession>A0A3N1P189</accession>
<dbReference type="RefSeq" id="WP_123421878.1">
    <property type="nucleotide sequence ID" value="NZ_RJUL01000006.1"/>
</dbReference>
<protein>
    <submittedName>
        <fullName evidence="2">Heme-NO-binding protein</fullName>
    </submittedName>
</protein>
<dbReference type="Proteomes" id="UP000268033">
    <property type="component" value="Unassembled WGS sequence"/>
</dbReference>
<evidence type="ECO:0000259" key="1">
    <source>
        <dbReference type="Pfam" id="PF07700"/>
    </source>
</evidence>
<dbReference type="AlphaFoldDB" id="A0A3N1P189"/>
<keyword evidence="3" id="KW-1185">Reference proteome</keyword>
<proteinExistence type="predicted"/>
<dbReference type="GO" id="GO:0020037">
    <property type="term" value="F:heme binding"/>
    <property type="evidence" value="ECO:0007669"/>
    <property type="project" value="InterPro"/>
</dbReference>
<dbReference type="Pfam" id="PF07700">
    <property type="entry name" value="HNOB"/>
    <property type="match status" value="1"/>
</dbReference>
<name>A0A3N1P189_9GAMM</name>
<comment type="caution">
    <text evidence="2">The sequence shown here is derived from an EMBL/GenBank/DDBJ whole genome shotgun (WGS) entry which is preliminary data.</text>
</comment>